<accession>A0A486XCI9</accession>
<dbReference type="EMBL" id="CAAHDN010000007">
    <property type="protein sequence ID" value="VGM95167.1"/>
    <property type="molecule type" value="Genomic_DNA"/>
</dbReference>
<protein>
    <submittedName>
        <fullName evidence="1">Uncharacterized protein</fullName>
    </submittedName>
</protein>
<gene>
    <name evidence="1" type="ORF">NCTC4101_00528</name>
</gene>
<evidence type="ECO:0000313" key="1">
    <source>
        <dbReference type="EMBL" id="VGM95167.1"/>
    </source>
</evidence>
<dbReference type="AlphaFoldDB" id="A0A486XCI9"/>
<organism evidence="1">
    <name type="scientific">uncultured Avibacterium sp</name>
    <dbReference type="NCBI Taxonomy" id="1936169"/>
    <lineage>
        <taxon>Bacteria</taxon>
        <taxon>Pseudomonadati</taxon>
        <taxon>Pseudomonadota</taxon>
        <taxon>Gammaproteobacteria</taxon>
        <taxon>Pasteurellales</taxon>
        <taxon>Pasteurellaceae</taxon>
        <taxon>Avibacterium</taxon>
        <taxon>environmental samples</taxon>
    </lineage>
</organism>
<sequence>MAYINQQMKKEIMANVKKVLPQGWKVSGKVCNSAALSLTVKIAGEDANVWNEWKAKIANAKSSNALFEARQAKPFAEVIEALRNAMESLNAGVNDGSRDLCTKRYFTEMNIITA</sequence>
<reference evidence="1" key="1">
    <citation type="submission" date="2019-03" db="EMBL/GenBank/DDBJ databases">
        <authorList>
            <consortium name="Pathogen Informatics"/>
        </authorList>
    </citation>
    <scope>NUCLEOTIDE SEQUENCE</scope>
    <source>
        <strain evidence="1">Unknown</strain>
    </source>
</reference>
<name>A0A486XCI9_9PAST</name>
<proteinExistence type="predicted"/>